<dbReference type="EMBL" id="JAEPQZ010000014">
    <property type="protein sequence ID" value="KAG2173704.1"/>
    <property type="molecule type" value="Genomic_DNA"/>
</dbReference>
<dbReference type="OrthoDB" id="2373480at2759"/>
<dbReference type="Proteomes" id="UP000654370">
    <property type="component" value="Unassembled WGS sequence"/>
</dbReference>
<dbReference type="Gene3D" id="1.10.260.130">
    <property type="match status" value="1"/>
</dbReference>
<organism evidence="3 4">
    <name type="scientific">Mortierella isabellina</name>
    <name type="common">Filamentous fungus</name>
    <name type="synonym">Umbelopsis isabellina</name>
    <dbReference type="NCBI Taxonomy" id="91625"/>
    <lineage>
        <taxon>Eukaryota</taxon>
        <taxon>Fungi</taxon>
        <taxon>Fungi incertae sedis</taxon>
        <taxon>Mucoromycota</taxon>
        <taxon>Mucoromycotina</taxon>
        <taxon>Umbelopsidomycetes</taxon>
        <taxon>Umbelopsidales</taxon>
        <taxon>Umbelopsidaceae</taxon>
        <taxon>Umbelopsis</taxon>
    </lineage>
</organism>
<keyword evidence="4" id="KW-1185">Reference proteome</keyword>
<name>A0A8H7PHI1_MORIS</name>
<comment type="caution">
    <text evidence="3">The sequence shown here is derived from an EMBL/GenBank/DDBJ whole genome shotgun (WGS) entry which is preliminary data.</text>
</comment>
<protein>
    <recommendedName>
        <fullName evidence="5">Triacylglycerol lipase</fullName>
    </recommendedName>
</protein>
<feature type="signal peptide" evidence="2">
    <location>
        <begin position="1"/>
        <end position="29"/>
    </location>
</feature>
<keyword evidence="2" id="KW-0732">Signal</keyword>
<dbReference type="PANTHER" id="PTHR34853">
    <property type="match status" value="1"/>
</dbReference>
<evidence type="ECO:0008006" key="5">
    <source>
        <dbReference type="Google" id="ProtNLM"/>
    </source>
</evidence>
<dbReference type="GO" id="GO:0016042">
    <property type="term" value="P:lipid catabolic process"/>
    <property type="evidence" value="ECO:0007669"/>
    <property type="project" value="UniProtKB-UniRule"/>
</dbReference>
<sequence>MLAIDIWRIIPAALVCASLWLSSIQQVSAVPVRRATVLPQNDPFYSPPAGYESTAPGTILRTRPVPNKLAAFSLLPQNLANAWQILYRTTDSNGNAQATVTTVMEPHNADPTKVLSYQVAEDSSYAACAPSYTLQQGVGLDGIVTQAELLLMDAALDRGWYVVTPDYEGPDSSFTVGMQAGHATLDSLRAVLASSNVTNVQANASVALWGYSGGALASGWAAELQPTYAPELKILGAALGGTPVDLNATLQAVNKGPFVGLVPAGILGLASQNPDLQTYIDSILIPSKRDAFYKAKSQCLAGDILEFVFQDINTYVNKTDFLNDPVAVKVLNENHMGKYVPKIPLHMYHAIHDEIVPYPPAQALYQQYCSQGVSIDFTTDELSEHAILLITGSASALLWLEARFNGTPVTPGCSNRTVATSALDPGALQVFGELIFNDLGDLLGKPLGPLSIT</sequence>
<gene>
    <name evidence="3" type="ORF">INT43_005124</name>
</gene>
<dbReference type="AlphaFoldDB" id="A0A8H7PHI1"/>
<comment type="similarity">
    <text evidence="2">Belongs to the AB hydrolase superfamily. Lipase family.</text>
</comment>
<evidence type="ECO:0000313" key="4">
    <source>
        <dbReference type="Proteomes" id="UP000654370"/>
    </source>
</evidence>
<proteinExistence type="inferred from homology"/>
<evidence type="ECO:0000313" key="3">
    <source>
        <dbReference type="EMBL" id="KAG2173704.1"/>
    </source>
</evidence>
<dbReference type="SUPFAM" id="SSF53474">
    <property type="entry name" value="alpha/beta-Hydrolases"/>
    <property type="match status" value="1"/>
</dbReference>
<dbReference type="PANTHER" id="PTHR34853:SF5">
    <property type="entry name" value="LIP-DOMAIN-CONTAINING PROTEIN-RELATED"/>
    <property type="match status" value="1"/>
</dbReference>
<keyword evidence="1" id="KW-0378">Hydrolase</keyword>
<dbReference type="Pfam" id="PF03583">
    <property type="entry name" value="LIP"/>
    <property type="match status" value="1"/>
</dbReference>
<dbReference type="InterPro" id="IPR005152">
    <property type="entry name" value="Lipase_secreted"/>
</dbReference>
<dbReference type="Gene3D" id="3.40.50.1820">
    <property type="entry name" value="alpha/beta hydrolase"/>
    <property type="match status" value="1"/>
</dbReference>
<feature type="chain" id="PRO_5034386619" description="Triacylglycerol lipase" evidence="2">
    <location>
        <begin position="30"/>
        <end position="453"/>
    </location>
</feature>
<dbReference type="GO" id="GO:0004806">
    <property type="term" value="F:triacylglycerol lipase activity"/>
    <property type="evidence" value="ECO:0007669"/>
    <property type="project" value="UniProtKB-UniRule"/>
</dbReference>
<evidence type="ECO:0000256" key="1">
    <source>
        <dbReference type="ARBA" id="ARBA00022801"/>
    </source>
</evidence>
<reference evidence="3" key="1">
    <citation type="submission" date="2020-12" db="EMBL/GenBank/DDBJ databases">
        <title>Metabolic potential, ecology and presence of endohyphal bacteria is reflected in genomic diversity of Mucoromycotina.</title>
        <authorList>
            <person name="Muszewska A."/>
            <person name="Okrasinska A."/>
            <person name="Steczkiewicz K."/>
            <person name="Drgas O."/>
            <person name="Orlowska M."/>
            <person name="Perlinska-Lenart U."/>
            <person name="Aleksandrzak-Piekarczyk T."/>
            <person name="Szatraj K."/>
            <person name="Zielenkiewicz U."/>
            <person name="Pilsyk S."/>
            <person name="Malc E."/>
            <person name="Mieczkowski P."/>
            <person name="Kruszewska J.S."/>
            <person name="Biernat P."/>
            <person name="Pawlowska J."/>
        </authorList>
    </citation>
    <scope>NUCLEOTIDE SEQUENCE</scope>
    <source>
        <strain evidence="3">WA0000067209</strain>
    </source>
</reference>
<dbReference type="InterPro" id="IPR029058">
    <property type="entry name" value="AB_hydrolase_fold"/>
</dbReference>
<evidence type="ECO:0000256" key="2">
    <source>
        <dbReference type="PIRNR" id="PIRNR029171"/>
    </source>
</evidence>
<dbReference type="PIRSF" id="PIRSF029171">
    <property type="entry name" value="Esterase_LipA"/>
    <property type="match status" value="1"/>
</dbReference>
<accession>A0A8H7PHI1</accession>